<evidence type="ECO:0000313" key="4">
    <source>
        <dbReference type="Proteomes" id="UP000230750"/>
    </source>
</evidence>
<keyword evidence="3" id="KW-0675">Receptor</keyword>
<feature type="non-terminal residue" evidence="3">
    <location>
        <position position="125"/>
    </location>
</feature>
<dbReference type="STRING" id="307972.A0A2G8JVD5"/>
<dbReference type="PANTHER" id="PTHR19134">
    <property type="entry name" value="RECEPTOR-TYPE TYROSINE-PROTEIN PHOSPHATASE"/>
    <property type="match status" value="1"/>
</dbReference>
<dbReference type="GO" id="GO:0004725">
    <property type="term" value="F:protein tyrosine phosphatase activity"/>
    <property type="evidence" value="ECO:0007669"/>
    <property type="project" value="InterPro"/>
</dbReference>
<dbReference type="Pfam" id="PF00102">
    <property type="entry name" value="Y_phosphatase"/>
    <property type="match status" value="1"/>
</dbReference>
<dbReference type="InterPro" id="IPR000242">
    <property type="entry name" value="PTP_cat"/>
</dbReference>
<evidence type="ECO:0000259" key="1">
    <source>
        <dbReference type="PROSITE" id="PS50055"/>
    </source>
</evidence>
<dbReference type="InterPro" id="IPR050348">
    <property type="entry name" value="Protein-Tyr_Phosphatase"/>
</dbReference>
<dbReference type="AlphaFoldDB" id="A0A2G8JVD5"/>
<organism evidence="3 4">
    <name type="scientific">Stichopus japonicus</name>
    <name type="common">Sea cucumber</name>
    <dbReference type="NCBI Taxonomy" id="307972"/>
    <lineage>
        <taxon>Eukaryota</taxon>
        <taxon>Metazoa</taxon>
        <taxon>Echinodermata</taxon>
        <taxon>Eleutherozoa</taxon>
        <taxon>Echinozoa</taxon>
        <taxon>Holothuroidea</taxon>
        <taxon>Aspidochirotacea</taxon>
        <taxon>Aspidochirotida</taxon>
        <taxon>Stichopodidae</taxon>
        <taxon>Apostichopus</taxon>
    </lineage>
</organism>
<dbReference type="PANTHER" id="PTHR19134:SF449">
    <property type="entry name" value="TYROSINE-PROTEIN PHOSPHATASE 1"/>
    <property type="match status" value="1"/>
</dbReference>
<dbReference type="InterPro" id="IPR029021">
    <property type="entry name" value="Prot-tyrosine_phosphatase-like"/>
</dbReference>
<dbReference type="SUPFAM" id="SSF52799">
    <property type="entry name" value="(Phosphotyrosine protein) phosphatases II"/>
    <property type="match status" value="1"/>
</dbReference>
<comment type="caution">
    <text evidence="3">The sequence shown here is derived from an EMBL/GenBank/DDBJ whole genome shotgun (WGS) entry which is preliminary data.</text>
</comment>
<evidence type="ECO:0000313" key="3">
    <source>
        <dbReference type="EMBL" id="PIK39679.1"/>
    </source>
</evidence>
<name>A0A2G8JVD5_STIJA</name>
<evidence type="ECO:0000313" key="2">
    <source>
        <dbReference type="EMBL" id="PIK33944.1"/>
    </source>
</evidence>
<dbReference type="OrthoDB" id="5867707at2759"/>
<gene>
    <name evidence="3" type="ORF">BSL78_23484</name>
    <name evidence="2" type="ORF">BSL78_29239</name>
</gene>
<keyword evidence="4" id="KW-1185">Reference proteome</keyword>
<dbReference type="PROSITE" id="PS50055">
    <property type="entry name" value="TYR_PHOSPHATASE_PTP"/>
    <property type="match status" value="1"/>
</dbReference>
<accession>A0A2G8JVD5</accession>
<dbReference type="EMBL" id="MRZV01002342">
    <property type="protein sequence ID" value="PIK33944.1"/>
    <property type="molecule type" value="Genomic_DNA"/>
</dbReference>
<sequence length="125" mass="14460">MENTIGDFWRMMYDYKASIVVALDDATDTDWSVAQYWPLKDNLHIGPFVLKTVNLLAMGDIYKREFTLKNDTLKGDETMRHIKQFEMQDWSIETSLPNHATLLSLVDMIENAHRDNDAAPIVVHC</sequence>
<dbReference type="Gene3D" id="3.90.190.10">
    <property type="entry name" value="Protein tyrosine phosphatase superfamily"/>
    <property type="match status" value="1"/>
</dbReference>
<feature type="domain" description="Tyrosine-protein phosphatase" evidence="1">
    <location>
        <begin position="1"/>
        <end position="125"/>
    </location>
</feature>
<protein>
    <submittedName>
        <fullName evidence="3">Putative receptor-type tyrosine-protein phosphatase F</fullName>
    </submittedName>
</protein>
<dbReference type="Proteomes" id="UP000230750">
    <property type="component" value="Unassembled WGS sequence"/>
</dbReference>
<proteinExistence type="predicted"/>
<reference evidence="3 4" key="1">
    <citation type="journal article" date="2017" name="PLoS Biol.">
        <title>The sea cucumber genome provides insights into morphological evolution and visceral regeneration.</title>
        <authorList>
            <person name="Zhang X."/>
            <person name="Sun L."/>
            <person name="Yuan J."/>
            <person name="Sun Y."/>
            <person name="Gao Y."/>
            <person name="Zhang L."/>
            <person name="Li S."/>
            <person name="Dai H."/>
            <person name="Hamel J.F."/>
            <person name="Liu C."/>
            <person name="Yu Y."/>
            <person name="Liu S."/>
            <person name="Lin W."/>
            <person name="Guo K."/>
            <person name="Jin S."/>
            <person name="Xu P."/>
            <person name="Storey K.B."/>
            <person name="Huan P."/>
            <person name="Zhang T."/>
            <person name="Zhou Y."/>
            <person name="Zhang J."/>
            <person name="Lin C."/>
            <person name="Li X."/>
            <person name="Xing L."/>
            <person name="Huo D."/>
            <person name="Sun M."/>
            <person name="Wang L."/>
            <person name="Mercier A."/>
            <person name="Li F."/>
            <person name="Yang H."/>
            <person name="Xiang J."/>
        </authorList>
    </citation>
    <scope>NUCLEOTIDE SEQUENCE [LARGE SCALE GENOMIC DNA]</scope>
    <source>
        <strain evidence="3">Shaxun</strain>
        <tissue evidence="3">Muscle</tissue>
    </source>
</reference>
<dbReference type="EMBL" id="MRZV01001213">
    <property type="protein sequence ID" value="PIK39679.1"/>
    <property type="molecule type" value="Genomic_DNA"/>
</dbReference>